<dbReference type="OrthoDB" id="1262810at2759"/>
<dbReference type="InterPro" id="IPR058210">
    <property type="entry name" value="SACS/Nov_dom"/>
</dbReference>
<dbReference type="Pfam" id="PF25794">
    <property type="entry name" value="SACS"/>
    <property type="match status" value="2"/>
</dbReference>
<protein>
    <recommendedName>
        <fullName evidence="1">Sacsin/Nov domain-containing protein</fullName>
    </recommendedName>
</protein>
<dbReference type="Gene3D" id="3.30.565.10">
    <property type="entry name" value="Histidine kinase-like ATPase, C-terminal domain"/>
    <property type="match status" value="1"/>
</dbReference>
<dbReference type="SUPFAM" id="SSF55874">
    <property type="entry name" value="ATPase domain of HSP90 chaperone/DNA topoisomerase II/histidine kinase"/>
    <property type="match status" value="2"/>
</dbReference>
<dbReference type="PANTHER" id="PTHR15600">
    <property type="entry name" value="SACSIN"/>
    <property type="match status" value="1"/>
</dbReference>
<evidence type="ECO:0000313" key="3">
    <source>
        <dbReference type="Proteomes" id="UP000277580"/>
    </source>
</evidence>
<organism evidence="2 3">
    <name type="scientific">Morchella conica CCBAS932</name>
    <dbReference type="NCBI Taxonomy" id="1392247"/>
    <lineage>
        <taxon>Eukaryota</taxon>
        <taxon>Fungi</taxon>
        <taxon>Dikarya</taxon>
        <taxon>Ascomycota</taxon>
        <taxon>Pezizomycotina</taxon>
        <taxon>Pezizomycetes</taxon>
        <taxon>Pezizales</taxon>
        <taxon>Morchellaceae</taxon>
        <taxon>Morchella</taxon>
    </lineage>
</organism>
<dbReference type="PANTHER" id="PTHR15600:SF42">
    <property type="entry name" value="SACSIN"/>
    <property type="match status" value="1"/>
</dbReference>
<feature type="domain" description="Sacsin/Nov" evidence="1">
    <location>
        <begin position="1320"/>
        <end position="1439"/>
    </location>
</feature>
<evidence type="ECO:0000313" key="2">
    <source>
        <dbReference type="EMBL" id="RPB10841.1"/>
    </source>
</evidence>
<gene>
    <name evidence="2" type="ORF">P167DRAFT_242906</name>
</gene>
<dbReference type="GO" id="GO:0030544">
    <property type="term" value="F:Hsp70 protein binding"/>
    <property type="evidence" value="ECO:0007669"/>
    <property type="project" value="TreeGrafter"/>
</dbReference>
<dbReference type="InParanoid" id="A0A3N4KR42"/>
<reference evidence="2 3" key="1">
    <citation type="journal article" date="2018" name="Nat. Ecol. Evol.">
        <title>Pezizomycetes genomes reveal the molecular basis of ectomycorrhizal truffle lifestyle.</title>
        <authorList>
            <person name="Murat C."/>
            <person name="Payen T."/>
            <person name="Noel B."/>
            <person name="Kuo A."/>
            <person name="Morin E."/>
            <person name="Chen J."/>
            <person name="Kohler A."/>
            <person name="Krizsan K."/>
            <person name="Balestrini R."/>
            <person name="Da Silva C."/>
            <person name="Montanini B."/>
            <person name="Hainaut M."/>
            <person name="Levati E."/>
            <person name="Barry K.W."/>
            <person name="Belfiori B."/>
            <person name="Cichocki N."/>
            <person name="Clum A."/>
            <person name="Dockter R.B."/>
            <person name="Fauchery L."/>
            <person name="Guy J."/>
            <person name="Iotti M."/>
            <person name="Le Tacon F."/>
            <person name="Lindquist E.A."/>
            <person name="Lipzen A."/>
            <person name="Malagnac F."/>
            <person name="Mello A."/>
            <person name="Molinier V."/>
            <person name="Miyauchi S."/>
            <person name="Poulain J."/>
            <person name="Riccioni C."/>
            <person name="Rubini A."/>
            <person name="Sitrit Y."/>
            <person name="Splivallo R."/>
            <person name="Traeger S."/>
            <person name="Wang M."/>
            <person name="Zifcakova L."/>
            <person name="Wipf D."/>
            <person name="Zambonelli A."/>
            <person name="Paolocci F."/>
            <person name="Nowrousian M."/>
            <person name="Ottonello S."/>
            <person name="Baldrian P."/>
            <person name="Spatafora J.W."/>
            <person name="Henrissat B."/>
            <person name="Nagy L.G."/>
            <person name="Aury J.M."/>
            <person name="Wincker P."/>
            <person name="Grigoriev I.V."/>
            <person name="Bonfante P."/>
            <person name="Martin F.M."/>
        </authorList>
    </citation>
    <scope>NUCLEOTIDE SEQUENCE [LARGE SCALE GENOMIC DNA]</scope>
    <source>
        <strain evidence="2 3">CCBAS932</strain>
    </source>
</reference>
<dbReference type="STRING" id="1392247.A0A3N4KR42"/>
<proteinExistence type="predicted"/>
<dbReference type="NCBIfam" id="NF047352">
    <property type="entry name" value="P_loop_sacsin"/>
    <property type="match status" value="1"/>
</dbReference>
<dbReference type="InterPro" id="IPR052972">
    <property type="entry name" value="Sacsin_chaperone_reg"/>
</dbReference>
<dbReference type="InterPro" id="IPR036890">
    <property type="entry name" value="HATPase_C_sf"/>
</dbReference>
<dbReference type="EMBL" id="ML119140">
    <property type="protein sequence ID" value="RPB10841.1"/>
    <property type="molecule type" value="Genomic_DNA"/>
</dbReference>
<keyword evidence="3" id="KW-1185">Reference proteome</keyword>
<feature type="domain" description="Sacsin/Nov" evidence="1">
    <location>
        <begin position="14"/>
        <end position="246"/>
    </location>
</feature>
<dbReference type="Proteomes" id="UP000277580">
    <property type="component" value="Unassembled WGS sequence"/>
</dbReference>
<name>A0A3N4KR42_9PEZI</name>
<evidence type="ECO:0000259" key="1">
    <source>
        <dbReference type="Pfam" id="PF25794"/>
    </source>
</evidence>
<accession>A0A3N4KR42</accession>
<sequence>MPAPAPKSNNAQHQTLTTILRNIILEYPSGGGVLRELCQNADDAGATTIEFVLDTKTHITTNILHQGLAEYQGPALLAYSDSMFTEEDFDSLSRIGDSRKRDDMSVTGKFGRGFNSVYNWTDTPSILSGGDLLILDPHFTWSKAVSPESPGGPRWDYVQDIKNGFGTMMRNQLSAFSSIIKEFDNPFPGTIIRLPLRTSLESKIVPGKTTSQEDILEVFEKFAKEIVDSLLFLRNVNTIVMRVDSPKSDSFYAKAVVKAEGRDGVNKGFKEVFVEQIEEVYEKDFIMEIALETIKGEEKAVIAEKFVISHYMKKEAENKQLQEWAREKKLFPWIAIATPVEAAVPFNGRLFTTLPLPVHTKHPVHIHGLFSITPDRSNIHAGGDRTMAGTSDTNLGASWNTWLFRECLPHVWIRNIGFLNGMPEGKHTGWDFWPAGIQGEEQAGQLWMGVLNLVFQRIVKRDLKLLPTICGRVGKKKEILFASKVEEAIRDALSQAGCLVVIPPEDRRSELSKLKVKDLGIEELTVATVRDSLSKLKDSLENLTPENRGVLLDYVLSSGPGDYATLGFCHAPLLPISNDKFCSFDHSDPKLFFPMTTKEADLFKHYPRMIDRKKLSTETYQQMKKSIKELDHTTCISTWTTTEAASYCENYIFTNPRPARNANFITLPSSESRKLIELFWDWVGNAGKINHKQLSANLSVLDGLWLIPTMGDGLYHRISTTERGFSILDVSNLGYIGKFLKEEAWEIHEGDGTQYPIYTGEGFSVFTSTLRDLRYIDDSENVEYLISWLVENSTNFVDRLLEASKIKLLEHLGREVKMNIKLEEKKIAARERIGMLSLFREAVPTGENHDSSNQPWISLKDGFTYIGIEKIPVKLDADHTKFIDTSQYSGDPLLSIGLMRCPPIGKIIEDFVVPKIKTTRDLPLRVQLVTFALAKFEELSDECRQQLSRMEIVPVDEDGKMQKCPANVVDRSLEEYFFPEEYRIPSLKFYDKYISALRELGMVSKIDHKFVLDRILEYSQKSYTKREVREKAEKLITNYKPSQKLPEEYLMCQWIPASFEEKDGLYNATECRGLKDGTLVKYAMPVMKIPVSQQWERVLGWNKPLAAKYVLRQLKGATKAKDSPALRHLITSELKTLMECKKDFIEDEWVPDTRGFYHRACDIFPHDLPHGDLSPYFGTLPPKFQQNTSCISLLEIMGMNDMPTFCQLKELQDRLAAKGPLNDNDLRIALFIVKEVGARFAEEDLNGFKAPDSKCLLLPLKDLTAGDPGPDDGDRAILHQEISLETIKQLNIATFQSRGLDSLVDLNFEDDFAQRESPATAISDTLERYGAATTFNEYLANAEDSGSATKITWILDNSEGYSVEKLISKELERAQGPALFCFNDGQFSERDFRAVIDIGIGSKQNDRSKIGKFGRGALTMYHWTSVPSFISGDSFVIFERAIPTFELRNEKTSSWNEAKA</sequence>